<dbReference type="InterPro" id="IPR009948">
    <property type="entry name" value="Syd"/>
</dbReference>
<dbReference type="Proteomes" id="UP000243469">
    <property type="component" value="Unassembled WGS sequence"/>
</dbReference>
<evidence type="ECO:0000256" key="2">
    <source>
        <dbReference type="ARBA" id="ARBA00022519"/>
    </source>
</evidence>
<keyword evidence="3" id="KW-0472">Membrane</keyword>
<protein>
    <submittedName>
        <fullName evidence="4">SecY interacting protein Syd</fullName>
    </submittedName>
</protein>
<dbReference type="GO" id="GO:0009898">
    <property type="term" value="C:cytoplasmic side of plasma membrane"/>
    <property type="evidence" value="ECO:0007669"/>
    <property type="project" value="InterPro"/>
</dbReference>
<keyword evidence="1" id="KW-1003">Cell membrane</keyword>
<accession>A0A2G6JQS7</accession>
<name>A0A2G6JQS7_NEPCE</name>
<evidence type="ECO:0000256" key="1">
    <source>
        <dbReference type="ARBA" id="ARBA00022475"/>
    </source>
</evidence>
<dbReference type="InterPro" id="IPR038228">
    <property type="entry name" value="Syd_sf"/>
</dbReference>
<evidence type="ECO:0000313" key="5">
    <source>
        <dbReference type="Proteomes" id="UP000243469"/>
    </source>
</evidence>
<evidence type="ECO:0000313" key="4">
    <source>
        <dbReference type="EMBL" id="PIE25570.1"/>
    </source>
</evidence>
<dbReference type="AlphaFoldDB" id="A0A2G6JQS7"/>
<gene>
    <name evidence="4" type="ORF">CSA60_00030</name>
</gene>
<evidence type="ECO:0000256" key="3">
    <source>
        <dbReference type="ARBA" id="ARBA00023136"/>
    </source>
</evidence>
<dbReference type="EMBL" id="PDSH01000002">
    <property type="protein sequence ID" value="PIE25570.1"/>
    <property type="molecule type" value="Genomic_DNA"/>
</dbReference>
<comment type="caution">
    <text evidence="4">The sequence shown here is derived from an EMBL/GenBank/DDBJ whole genome shotgun (WGS) entry which is preliminary data.</text>
</comment>
<organism evidence="4 5">
    <name type="scientific">Neptuniibacter caesariensis</name>
    <dbReference type="NCBI Taxonomy" id="207954"/>
    <lineage>
        <taxon>Bacteria</taxon>
        <taxon>Pseudomonadati</taxon>
        <taxon>Pseudomonadota</taxon>
        <taxon>Gammaproteobacteria</taxon>
        <taxon>Oceanospirillales</taxon>
        <taxon>Oceanospirillaceae</taxon>
        <taxon>Neptuniibacter</taxon>
    </lineage>
</organism>
<keyword evidence="2" id="KW-0997">Cell inner membrane</keyword>
<proteinExistence type="predicted"/>
<dbReference type="Gene3D" id="3.40.1580.20">
    <property type="entry name" value="Syd protein"/>
    <property type="match status" value="1"/>
</dbReference>
<reference evidence="4 5" key="1">
    <citation type="submission" date="2017-10" db="EMBL/GenBank/DDBJ databases">
        <title>Novel microbial diversity and functional potential in the marine mammal oral microbiome.</title>
        <authorList>
            <person name="Dudek N.K."/>
            <person name="Sun C.L."/>
            <person name="Burstein D."/>
            <person name="Kantor R.S."/>
            <person name="Aliaga Goltsman D.S."/>
            <person name="Bik E.M."/>
            <person name="Thomas B.C."/>
            <person name="Banfield J.F."/>
            <person name="Relman D.A."/>
        </authorList>
    </citation>
    <scope>NUCLEOTIDE SEQUENCE [LARGE SCALE GENOMIC DNA]</scope>
    <source>
        <strain evidence="4">DOLJORAL78_47_21</strain>
    </source>
</reference>
<dbReference type="CDD" id="cd16323">
    <property type="entry name" value="Syd"/>
    <property type="match status" value="1"/>
</dbReference>
<sequence length="201" mass="23221">MIRKTTKTYDDCPPMSKLPVETILSRFVDELLELQPTPPLIPFNHDWPSLCYLQQAENGQLVGWRPSRQLPPSDMFTRLQDALQEDIHPDIVSFYTSFWSDPLPAICEHGELSLIQVWNDEDMERLRSNLIGHALSKRQQKRPLTFFFACPEPDENYFISLDNFSGEIWLETPGKPPIRKLADSMSEFLQSLSPLKVTDAE</sequence>
<dbReference type="Pfam" id="PF07348">
    <property type="entry name" value="Syd"/>
    <property type="match status" value="1"/>
</dbReference>